<evidence type="ECO:0000256" key="4">
    <source>
        <dbReference type="RuleBase" id="RU003744"/>
    </source>
</evidence>
<evidence type="ECO:0000313" key="8">
    <source>
        <dbReference type="Proteomes" id="UP000755585"/>
    </source>
</evidence>
<evidence type="ECO:0000256" key="1">
    <source>
        <dbReference type="ARBA" id="ARBA00004196"/>
    </source>
</evidence>
<reference evidence="7 8" key="1">
    <citation type="submission" date="2021-03" db="EMBL/GenBank/DDBJ databases">
        <title>Sequencing the genomes of 1000 actinobacteria strains.</title>
        <authorList>
            <person name="Klenk H.-P."/>
        </authorList>
    </citation>
    <scope>NUCLEOTIDE SEQUENCE [LARGE SCALE GENOMIC DNA]</scope>
    <source>
        <strain evidence="7 8">DSM 18824</strain>
    </source>
</reference>
<organism evidence="7 8">
    <name type="scientific">Kribbella aluminosa</name>
    <dbReference type="NCBI Taxonomy" id="416017"/>
    <lineage>
        <taxon>Bacteria</taxon>
        <taxon>Bacillati</taxon>
        <taxon>Actinomycetota</taxon>
        <taxon>Actinomycetes</taxon>
        <taxon>Propionibacteriales</taxon>
        <taxon>Kribbellaceae</taxon>
        <taxon>Kribbella</taxon>
    </lineage>
</organism>
<dbReference type="InterPro" id="IPR001638">
    <property type="entry name" value="Solute-binding_3/MltF_N"/>
</dbReference>
<comment type="similarity">
    <text evidence="2 4">Belongs to the bacterial solute-binding protein 3 family.</text>
</comment>
<accession>A0ABS4UFV7</accession>
<dbReference type="PROSITE" id="PS01039">
    <property type="entry name" value="SBP_BACTERIAL_3"/>
    <property type="match status" value="1"/>
</dbReference>
<dbReference type="Gene3D" id="3.40.190.10">
    <property type="entry name" value="Periplasmic binding protein-like II"/>
    <property type="match status" value="2"/>
</dbReference>
<keyword evidence="3 5" id="KW-0732">Signal</keyword>
<keyword evidence="8" id="KW-1185">Reference proteome</keyword>
<evidence type="ECO:0000256" key="5">
    <source>
        <dbReference type="SAM" id="SignalP"/>
    </source>
</evidence>
<comment type="caution">
    <text evidence="7">The sequence shown here is derived from an EMBL/GenBank/DDBJ whole genome shotgun (WGS) entry which is preliminary data.</text>
</comment>
<proteinExistence type="inferred from homology"/>
<dbReference type="PANTHER" id="PTHR35936:SF17">
    <property type="entry name" value="ARGININE-BINDING EXTRACELLULAR PROTEIN ARTP"/>
    <property type="match status" value="1"/>
</dbReference>
<dbReference type="EMBL" id="JAGINT010000001">
    <property type="protein sequence ID" value="MBP2350543.1"/>
    <property type="molecule type" value="Genomic_DNA"/>
</dbReference>
<protein>
    <submittedName>
        <fullName evidence="7">Polar amino acid transport system substrate-binding protein</fullName>
    </submittedName>
</protein>
<dbReference type="PROSITE" id="PS51257">
    <property type="entry name" value="PROKAR_LIPOPROTEIN"/>
    <property type="match status" value="1"/>
</dbReference>
<comment type="subcellular location">
    <subcellularLocation>
        <location evidence="1">Cell envelope</location>
    </subcellularLocation>
</comment>
<evidence type="ECO:0000259" key="6">
    <source>
        <dbReference type="SMART" id="SM00062"/>
    </source>
</evidence>
<feature type="signal peptide" evidence="5">
    <location>
        <begin position="1"/>
        <end position="25"/>
    </location>
</feature>
<dbReference type="PANTHER" id="PTHR35936">
    <property type="entry name" value="MEMBRANE-BOUND LYTIC MUREIN TRANSGLYCOSYLASE F"/>
    <property type="match status" value="1"/>
</dbReference>
<dbReference type="RefSeq" id="WP_245357491.1">
    <property type="nucleotide sequence ID" value="NZ_BAAAVU010000011.1"/>
</dbReference>
<dbReference type="CDD" id="cd01004">
    <property type="entry name" value="PBP2_MidA_like"/>
    <property type="match status" value="1"/>
</dbReference>
<feature type="chain" id="PRO_5046346821" evidence="5">
    <location>
        <begin position="26"/>
        <end position="349"/>
    </location>
</feature>
<sequence>MTHRSQGFWGCLLTAGVLLTAAACADPTTASDAASTPESTTATLPQTKADPAVEALVPAELKQKGVLVLATNAPYAPLEYFKEDNQTLTGYDIDLGNAIGAAMGLKTQWKNISFDSIIPGLQAGKYDGGMAGFSIEHERLGTVDFVSYYLSGGGFLIKKGSGIKIGGFGDLCGYRVAVQKGVSQVDALVDHSKECVAQGKKPITINQIPDQNVVVLSLASGRADVVVGDKPQVEYAAGHAEGVCVSSTYQTSHSIAGIAVPKGHKELTTALQASVNHLIQNGDLAQISKVWNVGVPVSGTALTADYQKLSAPWGVGPDGTVNKSLVFTDPAAIRPGHTYYYQPIHADCS</sequence>
<dbReference type="Proteomes" id="UP000755585">
    <property type="component" value="Unassembled WGS sequence"/>
</dbReference>
<gene>
    <name evidence="7" type="ORF">JOF29_001626</name>
</gene>
<dbReference type="InterPro" id="IPR018313">
    <property type="entry name" value="SBP_3_CS"/>
</dbReference>
<dbReference type="Pfam" id="PF00497">
    <property type="entry name" value="SBP_bac_3"/>
    <property type="match status" value="1"/>
</dbReference>
<evidence type="ECO:0000256" key="3">
    <source>
        <dbReference type="ARBA" id="ARBA00022729"/>
    </source>
</evidence>
<feature type="domain" description="Solute-binding protein family 3/N-terminal" evidence="6">
    <location>
        <begin position="66"/>
        <end position="295"/>
    </location>
</feature>
<dbReference type="SUPFAM" id="SSF53850">
    <property type="entry name" value="Periplasmic binding protein-like II"/>
    <property type="match status" value="1"/>
</dbReference>
<dbReference type="SMART" id="SM00062">
    <property type="entry name" value="PBPb"/>
    <property type="match status" value="1"/>
</dbReference>
<evidence type="ECO:0000256" key="2">
    <source>
        <dbReference type="ARBA" id="ARBA00010333"/>
    </source>
</evidence>
<evidence type="ECO:0000313" key="7">
    <source>
        <dbReference type="EMBL" id="MBP2350543.1"/>
    </source>
</evidence>
<name>A0ABS4UFV7_9ACTN</name>